<protein>
    <recommendedName>
        <fullName evidence="1">Polypeptide-transport-associated ShlB-type domain-containing protein</fullName>
    </recommendedName>
</protein>
<sequence length="420" mass="47541">MLLLLLTGLGMREGRGLPSNVLINSVEFEGEYFFADTLKDITKDFVGKPLNATEIDSLLHRVQAVYLDNGFPFVKLVPFYSVKDSLIDIKIGISSGGLKYIHRLIFRGRGNLSLLRRLSSPIEGRVFCERGLKEVIGLINRGKIFQVDSFRLVDMKDSLDIEVFIRTKSESRLLFGAGYKADKGYSLHLNGGFFNPFGYGSIISVNVDRESEGYTFIEGSLDIPIFSLKGGGFLLDYYVRTYSDTLLIQSFSLYLKFHSFYPSVLFKTGVRKNTFVSEIIENSTDIILSMVSSPLGLSFVYVPERGRLIKGKIRPVFWRISPYYRFVITEPDSVKLKENYISPVRGYFPGYYGRLYGAGAEFYIIRSNNTVLYMFLDFAFDSPIRSAGIGLKTGRYNVEISFPDFNLSSTMLGFRITMGD</sequence>
<evidence type="ECO:0000259" key="1">
    <source>
        <dbReference type="Pfam" id="PF08479"/>
    </source>
</evidence>
<accession>A0A7C0VAI2</accession>
<dbReference type="InterPro" id="IPR013686">
    <property type="entry name" value="Polypept-transport_assoc_ShlB"/>
</dbReference>
<dbReference type="Gene3D" id="3.10.20.310">
    <property type="entry name" value="membrane protein fhac"/>
    <property type="match status" value="1"/>
</dbReference>
<proteinExistence type="predicted"/>
<feature type="domain" description="Polypeptide-transport-associated ShlB-type" evidence="1">
    <location>
        <begin position="22"/>
        <end position="75"/>
    </location>
</feature>
<dbReference type="EMBL" id="DQWE01000173">
    <property type="protein sequence ID" value="HDI82872.1"/>
    <property type="molecule type" value="Genomic_DNA"/>
</dbReference>
<dbReference type="AlphaFoldDB" id="A0A7C0VAI2"/>
<name>A0A7C0VAI2_UNCW3</name>
<organism evidence="2">
    <name type="scientific">candidate division WOR-3 bacterium</name>
    <dbReference type="NCBI Taxonomy" id="2052148"/>
    <lineage>
        <taxon>Bacteria</taxon>
        <taxon>Bacteria division WOR-3</taxon>
    </lineage>
</organism>
<evidence type="ECO:0000313" key="2">
    <source>
        <dbReference type="EMBL" id="HDI82872.1"/>
    </source>
</evidence>
<dbReference type="Pfam" id="PF08479">
    <property type="entry name" value="POTRA_2"/>
    <property type="match status" value="1"/>
</dbReference>
<reference evidence="2" key="1">
    <citation type="journal article" date="2020" name="mSystems">
        <title>Genome- and Community-Level Interaction Insights into Carbon Utilization and Element Cycling Functions of Hydrothermarchaeota in Hydrothermal Sediment.</title>
        <authorList>
            <person name="Zhou Z."/>
            <person name="Liu Y."/>
            <person name="Xu W."/>
            <person name="Pan J."/>
            <person name="Luo Z.H."/>
            <person name="Li M."/>
        </authorList>
    </citation>
    <scope>NUCLEOTIDE SEQUENCE [LARGE SCALE GENOMIC DNA]</scope>
    <source>
        <strain evidence="2">HyVt-102</strain>
    </source>
</reference>
<gene>
    <name evidence="2" type="ORF">ENF18_03655</name>
</gene>
<dbReference type="Proteomes" id="UP000885847">
    <property type="component" value="Unassembled WGS sequence"/>
</dbReference>
<comment type="caution">
    <text evidence="2">The sequence shown here is derived from an EMBL/GenBank/DDBJ whole genome shotgun (WGS) entry which is preliminary data.</text>
</comment>